<comment type="similarity">
    <text evidence="7">Belongs to the GlnD family.</text>
</comment>
<dbReference type="PANTHER" id="PTHR47320">
    <property type="entry name" value="BIFUNCTIONAL URIDYLYLTRANSFERASE/URIDYLYL-REMOVING ENZYME"/>
    <property type="match status" value="1"/>
</dbReference>
<feature type="domain" description="ACT" evidence="8">
    <location>
        <begin position="711"/>
        <end position="786"/>
    </location>
</feature>
<protein>
    <recommendedName>
        <fullName evidence="7">Bifunctional uridylyltransferase/uridylyl-removing enzyme</fullName>
        <shortName evidence="7">UTase/UR</shortName>
    </recommendedName>
    <alternativeName>
        <fullName evidence="7">Bifunctional [protein-PII] modification enzyme</fullName>
    </alternativeName>
    <alternativeName>
        <fullName evidence="7">Bifunctional nitrogen sensor protein</fullName>
    </alternativeName>
    <domain>
        <recommendedName>
            <fullName evidence="7">[Protein-PII] uridylyltransferase</fullName>
            <shortName evidence="7">PII uridylyltransferase</shortName>
            <shortName evidence="7">UTase</shortName>
            <ecNumber evidence="7">2.7.7.59</ecNumber>
        </recommendedName>
    </domain>
    <domain>
        <recommendedName>
            <fullName evidence="7">[Protein-PII]-UMP uridylyl-removing enzyme</fullName>
            <shortName evidence="7">UR</shortName>
            <ecNumber evidence="7">3.1.4.-</ecNumber>
        </recommendedName>
    </domain>
</protein>
<dbReference type="NCBIfam" id="NF002895">
    <property type="entry name" value="PRK03381.1"/>
    <property type="match status" value="1"/>
</dbReference>
<dbReference type="EC" id="3.1.4.-" evidence="7"/>
<dbReference type="PROSITE" id="PS51831">
    <property type="entry name" value="HD"/>
    <property type="match status" value="1"/>
</dbReference>
<evidence type="ECO:0000313" key="11">
    <source>
        <dbReference type="Proteomes" id="UP000035720"/>
    </source>
</evidence>
<comment type="function">
    <text evidence="7">Modifies, by uridylylation and deuridylylation, the PII regulatory proteins (GlnB and homologs), in response to the nitrogen status of the cell that GlnD senses through the glutamine level. Under low glutamine levels, catalyzes the conversion of the PII proteins and UTP to PII-UMP and PPi, while under higher glutamine levels, GlnD hydrolyzes PII-UMP to PII and UMP (deuridylylation). Thus, controls uridylylation state and activity of the PII proteins, and plays an important role in the regulation of nitrogen metabolism.</text>
</comment>
<keyword evidence="6 7" id="KW-0511">Multifunctional enzyme</keyword>
<dbReference type="PIRSF" id="PIRSF006288">
    <property type="entry name" value="PII_uridyltransf"/>
    <property type="match status" value="1"/>
</dbReference>
<dbReference type="Proteomes" id="UP000035720">
    <property type="component" value="Unassembled WGS sequence"/>
</dbReference>
<accession>A0A077MCX2</accession>
<dbReference type="GO" id="GO:0008081">
    <property type="term" value="F:phosphoric diester hydrolase activity"/>
    <property type="evidence" value="ECO:0007669"/>
    <property type="project" value="UniProtKB-UniRule"/>
</dbReference>
<comment type="cofactor">
    <cofactor evidence="7">
        <name>Mg(2+)</name>
        <dbReference type="ChEBI" id="CHEBI:18420"/>
    </cofactor>
</comment>
<dbReference type="PROSITE" id="PS51671">
    <property type="entry name" value="ACT"/>
    <property type="match status" value="2"/>
</dbReference>
<dbReference type="PANTHER" id="PTHR47320:SF1">
    <property type="entry name" value="BIFUNCTIONAL URIDYLYLTRANSFERASE_URIDYLYL-REMOVING ENZYME"/>
    <property type="match status" value="1"/>
</dbReference>
<dbReference type="SUPFAM" id="SSF81593">
    <property type="entry name" value="Nucleotidyltransferase substrate binding subunit/domain"/>
    <property type="match status" value="1"/>
</dbReference>
<comment type="caution">
    <text evidence="7">Lacks conserved residue(s) required for the propagation of feature annotation.</text>
</comment>
<evidence type="ECO:0000256" key="3">
    <source>
        <dbReference type="ARBA" id="ARBA00022737"/>
    </source>
</evidence>
<evidence type="ECO:0000256" key="2">
    <source>
        <dbReference type="ARBA" id="ARBA00022695"/>
    </source>
</evidence>
<feature type="region of interest" description="Uridylyltransferase" evidence="7">
    <location>
        <begin position="1"/>
        <end position="307"/>
    </location>
</feature>
<dbReference type="Gene3D" id="1.10.3090.10">
    <property type="entry name" value="cca-adding enzyme, domain 2"/>
    <property type="match status" value="1"/>
</dbReference>
<comment type="catalytic activity">
    <reaction evidence="7">
        <text>[protein-PII]-uridylyl-L-tyrosine + H2O = [protein-PII]-L-tyrosine + UMP + H(+)</text>
        <dbReference type="Rhea" id="RHEA:48600"/>
        <dbReference type="Rhea" id="RHEA-COMP:12147"/>
        <dbReference type="Rhea" id="RHEA-COMP:12148"/>
        <dbReference type="ChEBI" id="CHEBI:15377"/>
        <dbReference type="ChEBI" id="CHEBI:15378"/>
        <dbReference type="ChEBI" id="CHEBI:46858"/>
        <dbReference type="ChEBI" id="CHEBI:57865"/>
        <dbReference type="ChEBI" id="CHEBI:90602"/>
    </reaction>
</comment>
<keyword evidence="11" id="KW-1185">Reference proteome</keyword>
<keyword evidence="3" id="KW-0677">Repeat</keyword>
<dbReference type="InterPro" id="IPR006674">
    <property type="entry name" value="HD_domain"/>
</dbReference>
<evidence type="ECO:0000259" key="8">
    <source>
        <dbReference type="PROSITE" id="PS51671"/>
    </source>
</evidence>
<dbReference type="InterPro" id="IPR013546">
    <property type="entry name" value="PII_UdlTrfase/GS_AdlTrfase"/>
</dbReference>
<comment type="caution">
    <text evidence="10">The sequence shown here is derived from an EMBL/GenBank/DDBJ whole genome shotgun (WGS) entry which is preliminary data.</text>
</comment>
<name>A0A077MCX2_9MICO</name>
<keyword evidence="1 7" id="KW-0808">Transferase</keyword>
<evidence type="ECO:0000259" key="9">
    <source>
        <dbReference type="PROSITE" id="PS51831"/>
    </source>
</evidence>
<dbReference type="CDD" id="cd04899">
    <property type="entry name" value="ACT_ACR-UUR-like_2"/>
    <property type="match status" value="1"/>
</dbReference>
<comment type="domain">
    <text evidence="7">Has four distinct domains: an N-terminal nucleotidyltransferase (NT) domain responsible for UTase activity, a central HD domain that encodes UR activity, and two C-terminal ACT domains that seem to have a role in glutamine sensing.</text>
</comment>
<dbReference type="CDD" id="cd04873">
    <property type="entry name" value="ACT_UUR-ACR-like"/>
    <property type="match status" value="1"/>
</dbReference>
<reference evidence="10 11" key="1">
    <citation type="journal article" date="2013" name="ISME J.">
        <title>A metabolic model for members of the genus Tetrasphaera involved in enhanced biological phosphorus removal.</title>
        <authorList>
            <person name="Kristiansen R."/>
            <person name="Nguyen H.T.T."/>
            <person name="Saunders A.M."/>
            <person name="Nielsen J.L."/>
            <person name="Wimmer R."/>
            <person name="Le V.Q."/>
            <person name="McIlroy S.J."/>
            <person name="Petrovski S."/>
            <person name="Seviour R.J."/>
            <person name="Calteau A."/>
            <person name="Nielsen K.L."/>
            <person name="Nielsen P.H."/>
        </authorList>
    </citation>
    <scope>NUCLEOTIDE SEQUENCE [LARGE SCALE GENOMIC DNA]</scope>
    <source>
        <strain evidence="10 11">Ben 74</strain>
    </source>
</reference>
<dbReference type="GO" id="GO:0008773">
    <property type="term" value="F:[protein-PII] uridylyltransferase activity"/>
    <property type="evidence" value="ECO:0007669"/>
    <property type="project" value="UniProtKB-UniRule"/>
</dbReference>
<comment type="catalytic activity">
    <reaction evidence="7">
        <text>[protein-PII]-L-tyrosine + UTP = [protein-PII]-uridylyl-L-tyrosine + diphosphate</text>
        <dbReference type="Rhea" id="RHEA:13673"/>
        <dbReference type="Rhea" id="RHEA-COMP:12147"/>
        <dbReference type="Rhea" id="RHEA-COMP:12148"/>
        <dbReference type="ChEBI" id="CHEBI:33019"/>
        <dbReference type="ChEBI" id="CHEBI:46398"/>
        <dbReference type="ChEBI" id="CHEBI:46858"/>
        <dbReference type="ChEBI" id="CHEBI:90602"/>
        <dbReference type="EC" id="2.7.7.59"/>
    </reaction>
</comment>
<evidence type="ECO:0000256" key="5">
    <source>
        <dbReference type="ARBA" id="ARBA00022842"/>
    </source>
</evidence>
<evidence type="ECO:0000256" key="4">
    <source>
        <dbReference type="ARBA" id="ARBA00022801"/>
    </source>
</evidence>
<evidence type="ECO:0000313" key="10">
    <source>
        <dbReference type="EMBL" id="CCI53725.1"/>
    </source>
</evidence>
<dbReference type="RefSeq" id="WP_048546064.1">
    <property type="nucleotide sequence ID" value="NZ_HF571038.1"/>
</dbReference>
<keyword evidence="4 7" id="KW-0378">Hydrolase</keyword>
<dbReference type="SUPFAM" id="SSF109604">
    <property type="entry name" value="HD-domain/PDEase-like"/>
    <property type="match status" value="1"/>
</dbReference>
<keyword evidence="2 7" id="KW-0548">Nucleotidyltransferase</keyword>
<dbReference type="InterPro" id="IPR003607">
    <property type="entry name" value="HD/PDEase_dom"/>
</dbReference>
<dbReference type="InterPro" id="IPR002912">
    <property type="entry name" value="ACT_dom"/>
</dbReference>
<dbReference type="EC" id="2.7.7.59" evidence="7"/>
<dbReference type="InterPro" id="IPR045865">
    <property type="entry name" value="ACT-like_dom_sf"/>
</dbReference>
<comment type="activity regulation">
    <text evidence="7">Uridylyltransferase (UTase) activity is inhibited by glutamine, while glutamine activates uridylyl-removing (UR) activity.</text>
</comment>
<dbReference type="Pfam" id="PF08335">
    <property type="entry name" value="GlnD_UR_UTase"/>
    <property type="match status" value="1"/>
</dbReference>
<dbReference type="SMART" id="SM00471">
    <property type="entry name" value="HDc"/>
    <property type="match status" value="1"/>
</dbReference>
<dbReference type="SUPFAM" id="SSF55021">
    <property type="entry name" value="ACT-like"/>
    <property type="match status" value="2"/>
</dbReference>
<dbReference type="OrthoDB" id="9758038at2"/>
<evidence type="ECO:0000256" key="6">
    <source>
        <dbReference type="ARBA" id="ARBA00023268"/>
    </source>
</evidence>
<dbReference type="Pfam" id="PF01966">
    <property type="entry name" value="HD"/>
    <property type="match status" value="1"/>
</dbReference>
<sequence length="786" mass="82948">MRTSPDVGGARLDLAGTRSFTDPGAGAVRRAAITDYTTTWLRQVWADATGGRAIPGVALAAVGSLGRGEPGPLSDLDLVLLHDGRSLGNGELVTFADRLWYPIWDAKVRLDHSVRTLTECRRVGADDLAAGVGLLDIAPVAGDEELVAAIRATLAHDWRAAVRKRLPSLVADVEARHARFGDLSQSIEPDLKEANGGLRDMTVLRALVAGWLTDRPHGGVDAAYATLLDVRDALHVVTGRSRDRLGREDHDAVAALLGFPDSDDLLTLVSSSARTVAYALDSTMRRAGQSQRARTLRVGPRRPHLRSLGYGVYEHDGEAVLSGVRTSDPMLPLRTAAVAAGAGLPLAPQTLTNLAEADPLPTPWPPLARELFTDLLAAGPGLIPVWEGLHSVGIIDRWLPEWAAVDSRPQRNAVHRHTVDRHLLETVVEAGTLVRDVARPDLLLLSALLHDIGKVAGAHDHSHQGAAIAAGVVARLGLDEADATLVVRMVREHLTLIELATRRDQSDPATIAAVWEAAGGDSDGLDLLRALTVADAKAAGPAAWTEWRATLLTSLVGAARAAAPGASDAAVVAESVTELPADVGFLVADGRPHVSITPLGGAFQVEVYDRDRLGLFADTAGLFAALSLTVRSAVLRTIDGVAANEWIVESPSGDMPDSARIARSLEQLARGDRSPLGALERRRAYARAGTDRSIAQARAFVIPDAATAATVIEVRGPDRIGLLHDLGVTLAKAGLSVHSAHIATYAGQTLDTFYLTEYGGAPLTPGKVAATVAAMIDCCDKPALAR</sequence>
<feature type="domain" description="ACT" evidence="8">
    <location>
        <begin position="604"/>
        <end position="680"/>
    </location>
</feature>
<dbReference type="GO" id="GO:0006808">
    <property type="term" value="P:regulation of nitrogen utilization"/>
    <property type="evidence" value="ECO:0007669"/>
    <property type="project" value="UniProtKB-UniRule"/>
</dbReference>
<feature type="domain" description="HD" evidence="9">
    <location>
        <begin position="419"/>
        <end position="528"/>
    </location>
</feature>
<gene>
    <name evidence="7 10" type="primary">glnD</name>
    <name evidence="10" type="ORF">BN13_450009</name>
</gene>
<dbReference type="EMBL" id="CAJC01000156">
    <property type="protein sequence ID" value="CCI53725.1"/>
    <property type="molecule type" value="Genomic_DNA"/>
</dbReference>
<dbReference type="InterPro" id="IPR010043">
    <property type="entry name" value="UTase/UR"/>
</dbReference>
<dbReference type="SUPFAM" id="SSF81301">
    <property type="entry name" value="Nucleotidyltransferase"/>
    <property type="match status" value="1"/>
</dbReference>
<dbReference type="AlphaFoldDB" id="A0A077MCX2"/>
<dbReference type="STRING" id="1193518.BN13_450009"/>
<proteinExistence type="inferred from homology"/>
<dbReference type="CDD" id="cd05401">
    <property type="entry name" value="NT_GlnE_GlnD_like"/>
    <property type="match status" value="1"/>
</dbReference>
<dbReference type="InterPro" id="IPR043519">
    <property type="entry name" value="NT_sf"/>
</dbReference>
<organism evidence="10 11">
    <name type="scientific">Nostocoides jenkinsii Ben 74</name>
    <dbReference type="NCBI Taxonomy" id="1193518"/>
    <lineage>
        <taxon>Bacteria</taxon>
        <taxon>Bacillati</taxon>
        <taxon>Actinomycetota</taxon>
        <taxon>Actinomycetes</taxon>
        <taxon>Micrococcales</taxon>
        <taxon>Intrasporangiaceae</taxon>
        <taxon>Nostocoides</taxon>
    </lineage>
</organism>
<evidence type="ECO:0000256" key="7">
    <source>
        <dbReference type="HAMAP-Rule" id="MF_00277"/>
    </source>
</evidence>
<keyword evidence="5 7" id="KW-0460">Magnesium</keyword>
<dbReference type="HAMAP" id="MF_00277">
    <property type="entry name" value="PII_uridylyl_transf"/>
    <property type="match status" value="1"/>
</dbReference>
<evidence type="ECO:0000256" key="1">
    <source>
        <dbReference type="ARBA" id="ARBA00022679"/>
    </source>
</evidence>